<dbReference type="EMBL" id="ATLV01023196">
    <property type="status" value="NOT_ANNOTATED_CDS"/>
    <property type="molecule type" value="Genomic_DNA"/>
</dbReference>
<accession>A0A084WE94</accession>
<dbReference type="EMBL" id="KE525341">
    <property type="protein sequence ID" value="KFB48538.1"/>
    <property type="molecule type" value="Genomic_DNA"/>
</dbReference>
<evidence type="ECO:0000313" key="3">
    <source>
        <dbReference type="EnsemblMetazoa" id="ASIC016848-PA"/>
    </source>
</evidence>
<sequence length="146" mass="17265">MFATRALGGNGSRRWRRKNRCRDCVLEHSYHHHHRHRSSVKPEGEKHYENTKDGERQVIFMLGTFKRTNNHKSSGRLCKPNNLRRPSQVFRFGNSGQDIYQDKKHTCNRINNRTTNRQTCRPQTLRTYPEPPGTTRDPEIIVPRSE</sequence>
<evidence type="ECO:0000313" key="2">
    <source>
        <dbReference type="EMBL" id="KFB48538.1"/>
    </source>
</evidence>
<organism evidence="2">
    <name type="scientific">Anopheles sinensis</name>
    <name type="common">Mosquito</name>
    <dbReference type="NCBI Taxonomy" id="74873"/>
    <lineage>
        <taxon>Eukaryota</taxon>
        <taxon>Metazoa</taxon>
        <taxon>Ecdysozoa</taxon>
        <taxon>Arthropoda</taxon>
        <taxon>Hexapoda</taxon>
        <taxon>Insecta</taxon>
        <taxon>Pterygota</taxon>
        <taxon>Neoptera</taxon>
        <taxon>Endopterygota</taxon>
        <taxon>Diptera</taxon>
        <taxon>Nematocera</taxon>
        <taxon>Culicoidea</taxon>
        <taxon>Culicidae</taxon>
        <taxon>Anophelinae</taxon>
        <taxon>Anopheles</taxon>
    </lineage>
</organism>
<evidence type="ECO:0000313" key="4">
    <source>
        <dbReference type="Proteomes" id="UP000030765"/>
    </source>
</evidence>
<dbReference type="AlphaFoldDB" id="A0A084WE94"/>
<dbReference type="VEuPathDB" id="VectorBase:ASIC016848"/>
<protein>
    <submittedName>
        <fullName evidence="2 3">Uncharacterized protein</fullName>
    </submittedName>
</protein>
<proteinExistence type="predicted"/>
<keyword evidence="4" id="KW-1185">Reference proteome</keyword>
<name>A0A084WE94_ANOSI</name>
<evidence type="ECO:0000256" key="1">
    <source>
        <dbReference type="SAM" id="MobiDB-lite"/>
    </source>
</evidence>
<dbReference type="Proteomes" id="UP000030765">
    <property type="component" value="Unassembled WGS sequence"/>
</dbReference>
<dbReference type="EnsemblMetazoa" id="ASIC016848-RA">
    <property type="protein sequence ID" value="ASIC016848-PA"/>
    <property type="gene ID" value="ASIC016848"/>
</dbReference>
<gene>
    <name evidence="2" type="ORF">ZHAS_00016848</name>
</gene>
<reference evidence="3" key="2">
    <citation type="submission" date="2020-05" db="UniProtKB">
        <authorList>
            <consortium name="EnsemblMetazoa"/>
        </authorList>
    </citation>
    <scope>IDENTIFICATION</scope>
</reference>
<reference evidence="2 4" key="1">
    <citation type="journal article" date="2014" name="BMC Genomics">
        <title>Genome sequence of Anopheles sinensis provides insight into genetics basis of mosquito competence for malaria parasites.</title>
        <authorList>
            <person name="Zhou D."/>
            <person name="Zhang D."/>
            <person name="Ding G."/>
            <person name="Shi L."/>
            <person name="Hou Q."/>
            <person name="Ye Y."/>
            <person name="Xu Y."/>
            <person name="Zhou H."/>
            <person name="Xiong C."/>
            <person name="Li S."/>
            <person name="Yu J."/>
            <person name="Hong S."/>
            <person name="Yu X."/>
            <person name="Zou P."/>
            <person name="Chen C."/>
            <person name="Chang X."/>
            <person name="Wang W."/>
            <person name="Lv Y."/>
            <person name="Sun Y."/>
            <person name="Ma L."/>
            <person name="Shen B."/>
            <person name="Zhu C."/>
        </authorList>
    </citation>
    <scope>NUCLEOTIDE SEQUENCE [LARGE SCALE GENOMIC DNA]</scope>
</reference>
<feature type="region of interest" description="Disordered" evidence="1">
    <location>
        <begin position="123"/>
        <end position="146"/>
    </location>
</feature>